<evidence type="ECO:0000256" key="2">
    <source>
        <dbReference type="ARBA" id="ARBA00012962"/>
    </source>
</evidence>
<dbReference type="Pfam" id="PF18317">
    <property type="entry name" value="SDH_C"/>
    <property type="match status" value="1"/>
</dbReference>
<feature type="binding site" evidence="8">
    <location>
        <position position="102"/>
    </location>
    <ligand>
        <name>shikimate</name>
        <dbReference type="ChEBI" id="CHEBI:36208"/>
    </ligand>
</feature>
<feature type="domain" description="Shikimate dehydrogenase substrate binding N-terminal" evidence="10">
    <location>
        <begin position="7"/>
        <end position="89"/>
    </location>
</feature>
<gene>
    <name evidence="8" type="primary">aroE</name>
    <name evidence="12" type="ORF">SAMN05216402_1016</name>
</gene>
<dbReference type="InterPro" id="IPR036291">
    <property type="entry name" value="NAD(P)-bd_dom_sf"/>
</dbReference>
<keyword evidence="13" id="KW-1185">Reference proteome</keyword>
<evidence type="ECO:0000256" key="1">
    <source>
        <dbReference type="ARBA" id="ARBA00004871"/>
    </source>
</evidence>
<evidence type="ECO:0000259" key="9">
    <source>
        <dbReference type="Pfam" id="PF01488"/>
    </source>
</evidence>
<comment type="subunit">
    <text evidence="8">Homodimer.</text>
</comment>
<evidence type="ECO:0000256" key="5">
    <source>
        <dbReference type="ARBA" id="ARBA00023002"/>
    </source>
</evidence>
<evidence type="ECO:0000313" key="12">
    <source>
        <dbReference type="EMBL" id="SDQ47951.1"/>
    </source>
</evidence>
<feature type="domain" description="Quinate/shikimate 5-dehydrogenase/glutamyl-tRNA reductase" evidence="9">
    <location>
        <begin position="117"/>
        <end position="193"/>
    </location>
</feature>
<dbReference type="Pfam" id="PF08501">
    <property type="entry name" value="Shikimate_dh_N"/>
    <property type="match status" value="1"/>
</dbReference>
<dbReference type="InterPro" id="IPR013708">
    <property type="entry name" value="Shikimate_DH-bd_N"/>
</dbReference>
<dbReference type="InterPro" id="IPR006151">
    <property type="entry name" value="Shikm_DH/Glu-tRNA_Rdtase"/>
</dbReference>
<dbReference type="SUPFAM" id="SSF53223">
    <property type="entry name" value="Aminoacid dehydrogenase-like, N-terminal domain"/>
    <property type="match status" value="1"/>
</dbReference>
<dbReference type="EC" id="1.1.1.25" evidence="2 8"/>
<keyword evidence="5 8" id="KW-0560">Oxidoreductase</keyword>
<name>A0ABY0TEF3_9PROT</name>
<organism evidence="12 13">
    <name type="scientific">Nitrosospira multiformis</name>
    <dbReference type="NCBI Taxonomy" id="1231"/>
    <lineage>
        <taxon>Bacteria</taxon>
        <taxon>Pseudomonadati</taxon>
        <taxon>Pseudomonadota</taxon>
        <taxon>Betaproteobacteria</taxon>
        <taxon>Nitrosomonadales</taxon>
        <taxon>Nitrosomonadaceae</taxon>
        <taxon>Nitrosospira</taxon>
    </lineage>
</organism>
<evidence type="ECO:0000256" key="7">
    <source>
        <dbReference type="ARBA" id="ARBA00049442"/>
    </source>
</evidence>
<feature type="binding site" evidence="8">
    <location>
        <position position="246"/>
    </location>
    <ligand>
        <name>shikimate</name>
        <dbReference type="ChEBI" id="CHEBI:36208"/>
    </ligand>
</feature>
<evidence type="ECO:0000256" key="8">
    <source>
        <dbReference type="HAMAP-Rule" id="MF_00222"/>
    </source>
</evidence>
<protein>
    <recommendedName>
        <fullName evidence="2 8">Shikimate dehydrogenase (NADP(+))</fullName>
        <shortName evidence="8">SDH</shortName>
        <ecNumber evidence="2 8">1.1.1.25</ecNumber>
    </recommendedName>
</protein>
<dbReference type="Gene3D" id="3.40.50.10860">
    <property type="entry name" value="Leucine Dehydrogenase, chain A, domain 1"/>
    <property type="match status" value="1"/>
</dbReference>
<dbReference type="InterPro" id="IPR022893">
    <property type="entry name" value="Shikimate_DH_fam"/>
</dbReference>
<feature type="binding site" evidence="8">
    <location>
        <begin position="127"/>
        <end position="131"/>
    </location>
    <ligand>
        <name>NADP(+)</name>
        <dbReference type="ChEBI" id="CHEBI:58349"/>
    </ligand>
</feature>
<dbReference type="Pfam" id="PF01488">
    <property type="entry name" value="Shikimate_DH"/>
    <property type="match status" value="1"/>
</dbReference>
<dbReference type="PANTHER" id="PTHR21089">
    <property type="entry name" value="SHIKIMATE DEHYDROGENASE"/>
    <property type="match status" value="1"/>
</dbReference>
<dbReference type="EMBL" id="FNKY01000001">
    <property type="protein sequence ID" value="SDQ47951.1"/>
    <property type="molecule type" value="Genomic_DNA"/>
</dbReference>
<dbReference type="PANTHER" id="PTHR21089:SF1">
    <property type="entry name" value="BIFUNCTIONAL 3-DEHYDROQUINATE DEHYDRATASE_SHIKIMATE DEHYDROGENASE, CHLOROPLASTIC"/>
    <property type="match status" value="1"/>
</dbReference>
<dbReference type="InterPro" id="IPR046346">
    <property type="entry name" value="Aminoacid_DH-like_N_sf"/>
</dbReference>
<feature type="binding site" evidence="8">
    <location>
        <begin position="151"/>
        <end position="156"/>
    </location>
    <ligand>
        <name>NADP(+)</name>
        <dbReference type="ChEBI" id="CHEBI:58349"/>
    </ligand>
</feature>
<feature type="active site" description="Proton acceptor" evidence="8">
    <location>
        <position position="66"/>
    </location>
</feature>
<evidence type="ECO:0000313" key="13">
    <source>
        <dbReference type="Proteomes" id="UP000183471"/>
    </source>
</evidence>
<feature type="binding site" evidence="8">
    <location>
        <position position="217"/>
    </location>
    <ligand>
        <name>shikimate</name>
        <dbReference type="ChEBI" id="CHEBI:36208"/>
    </ligand>
</feature>
<feature type="binding site" evidence="8">
    <location>
        <position position="87"/>
    </location>
    <ligand>
        <name>shikimate</name>
        <dbReference type="ChEBI" id="CHEBI:36208"/>
    </ligand>
</feature>
<reference evidence="12 13" key="1">
    <citation type="submission" date="2016-10" db="EMBL/GenBank/DDBJ databases">
        <authorList>
            <person name="Varghese N."/>
            <person name="Submissions S."/>
        </authorList>
    </citation>
    <scope>NUCLEOTIDE SEQUENCE [LARGE SCALE GENOMIC DNA]</scope>
    <source>
        <strain evidence="12 13">Nl1</strain>
    </source>
</reference>
<dbReference type="Proteomes" id="UP000183471">
    <property type="component" value="Unassembled WGS sequence"/>
</dbReference>
<dbReference type="HAMAP" id="MF_00222">
    <property type="entry name" value="Shikimate_DH_AroE"/>
    <property type="match status" value="1"/>
</dbReference>
<feature type="domain" description="SDH C-terminal" evidence="11">
    <location>
        <begin position="239"/>
        <end position="266"/>
    </location>
</feature>
<feature type="binding site" evidence="8">
    <location>
        <position position="239"/>
    </location>
    <ligand>
        <name>NADP(+)</name>
        <dbReference type="ChEBI" id="CHEBI:58349"/>
    </ligand>
</feature>
<dbReference type="NCBIfam" id="TIGR00507">
    <property type="entry name" value="aroE"/>
    <property type="match status" value="1"/>
</dbReference>
<comment type="pathway">
    <text evidence="1 8">Metabolic intermediate biosynthesis; chorismate biosynthesis; chorismate from D-erythrose 4-phosphate and phosphoenolpyruvate: step 4/7.</text>
</comment>
<evidence type="ECO:0000256" key="4">
    <source>
        <dbReference type="ARBA" id="ARBA00022857"/>
    </source>
</evidence>
<feature type="binding site" evidence="8">
    <location>
        <position position="215"/>
    </location>
    <ligand>
        <name>NADP(+)</name>
        <dbReference type="ChEBI" id="CHEBI:58349"/>
    </ligand>
</feature>
<dbReference type="CDD" id="cd01065">
    <property type="entry name" value="NAD_bind_Shikimate_DH"/>
    <property type="match status" value="1"/>
</dbReference>
<dbReference type="Gene3D" id="3.40.50.720">
    <property type="entry name" value="NAD(P)-binding Rossmann-like Domain"/>
    <property type="match status" value="1"/>
</dbReference>
<evidence type="ECO:0000259" key="10">
    <source>
        <dbReference type="Pfam" id="PF08501"/>
    </source>
</evidence>
<comment type="caution">
    <text evidence="12">The sequence shown here is derived from an EMBL/GenBank/DDBJ whole genome shotgun (WGS) entry which is preliminary data.</text>
</comment>
<comment type="catalytic activity">
    <reaction evidence="7 8">
        <text>shikimate + NADP(+) = 3-dehydroshikimate + NADPH + H(+)</text>
        <dbReference type="Rhea" id="RHEA:17737"/>
        <dbReference type="ChEBI" id="CHEBI:15378"/>
        <dbReference type="ChEBI" id="CHEBI:16630"/>
        <dbReference type="ChEBI" id="CHEBI:36208"/>
        <dbReference type="ChEBI" id="CHEBI:57783"/>
        <dbReference type="ChEBI" id="CHEBI:58349"/>
        <dbReference type="EC" id="1.1.1.25"/>
    </reaction>
</comment>
<keyword evidence="3 8" id="KW-0028">Amino-acid biosynthesis</keyword>
<feature type="binding site" evidence="8">
    <location>
        <position position="78"/>
    </location>
    <ligand>
        <name>NADP(+)</name>
        <dbReference type="ChEBI" id="CHEBI:58349"/>
    </ligand>
</feature>
<evidence type="ECO:0000259" key="11">
    <source>
        <dbReference type="Pfam" id="PF18317"/>
    </source>
</evidence>
<evidence type="ECO:0000256" key="3">
    <source>
        <dbReference type="ARBA" id="ARBA00022605"/>
    </source>
</evidence>
<comment type="function">
    <text evidence="8">Involved in the biosynthesis of the chorismate, which leads to the biosynthesis of aromatic amino acids. Catalyzes the reversible NADPH linked reduction of 3-dehydroshikimate (DHSA) to yield shikimate (SA).</text>
</comment>
<dbReference type="RefSeq" id="WP_074631104.1">
    <property type="nucleotide sequence ID" value="NZ_FNKY01000001.1"/>
</dbReference>
<dbReference type="NCBIfam" id="NF001310">
    <property type="entry name" value="PRK00258.1-2"/>
    <property type="match status" value="1"/>
</dbReference>
<accession>A0ABY0TEF3</accession>
<dbReference type="SUPFAM" id="SSF51735">
    <property type="entry name" value="NAD(P)-binding Rossmann-fold domains"/>
    <property type="match status" value="1"/>
</dbReference>
<dbReference type="InterPro" id="IPR041121">
    <property type="entry name" value="SDH_C"/>
</dbReference>
<feature type="binding site" evidence="8">
    <location>
        <position position="62"/>
    </location>
    <ligand>
        <name>shikimate</name>
        <dbReference type="ChEBI" id="CHEBI:36208"/>
    </ligand>
</feature>
<keyword evidence="6 8" id="KW-0057">Aromatic amino acid biosynthesis</keyword>
<comment type="similarity">
    <text evidence="8">Belongs to the shikimate dehydrogenase family.</text>
</comment>
<proteinExistence type="inferred from homology"/>
<evidence type="ECO:0000256" key="6">
    <source>
        <dbReference type="ARBA" id="ARBA00023141"/>
    </source>
</evidence>
<feature type="binding site" evidence="8">
    <location>
        <begin position="15"/>
        <end position="17"/>
    </location>
    <ligand>
        <name>shikimate</name>
        <dbReference type="ChEBI" id="CHEBI:36208"/>
    </ligand>
</feature>
<sequence length="272" mass="29136">MTDFYAVIGNPVAHSKSPWIHAEFSRQTGQDMQYEAILAPVNAFPATVAVFRERGGKGMNVTVPFKLEACKLAGRLTERADAAQAVNTLVFNADGTLGANTDGAGLVRDIMVNLGFSLTGKRVLLMGAGGAARGVVLPLLEHDPSILAIVNRTQQKAHALQQQFSCYGTIVSGDYADILGEKFDLVINATSASLKGELPPLSPGIFAAESLAYDMMYGDGYTPFLQFAKQQGASRLADGIGMLVEQAAESFFLWRGVRPETGPIIKMLKLHT</sequence>
<dbReference type="InterPro" id="IPR011342">
    <property type="entry name" value="Shikimate_DH"/>
</dbReference>
<keyword evidence="4 8" id="KW-0521">NADP</keyword>